<name>A0A0J6IIT0_COCPO</name>
<dbReference type="EMBL" id="DS268113">
    <property type="protein sequence ID" value="KMM71777.1"/>
    <property type="molecule type" value="Genomic_DNA"/>
</dbReference>
<accession>A0A0J6IIT0</accession>
<reference evidence="3" key="2">
    <citation type="journal article" date="2009" name="Genome Res.">
        <title>Comparative genomic analyses of the human fungal pathogens Coccidioides and their relatives.</title>
        <authorList>
            <person name="Sharpton T.J."/>
            <person name="Stajich J.E."/>
            <person name="Rounsley S.D."/>
            <person name="Gardner M.J."/>
            <person name="Wortman J.R."/>
            <person name="Jordar V.S."/>
            <person name="Maiti R."/>
            <person name="Kodira C.D."/>
            <person name="Neafsey D.E."/>
            <person name="Zeng Q."/>
            <person name="Hung C.-Y."/>
            <person name="McMahan C."/>
            <person name="Muszewska A."/>
            <person name="Grynberg M."/>
            <person name="Mandel M.A."/>
            <person name="Kellner E.M."/>
            <person name="Barker B.M."/>
            <person name="Galgiani J.N."/>
            <person name="Orbach M.J."/>
            <person name="Kirkland T.N."/>
            <person name="Cole G.T."/>
            <person name="Henn M.R."/>
            <person name="Birren B.W."/>
            <person name="Taylor J.W."/>
        </authorList>
    </citation>
    <scope>NUCLEOTIDE SEQUENCE [LARGE SCALE GENOMIC DNA]</scope>
    <source>
        <strain evidence="3">RMSCC 3488</strain>
    </source>
</reference>
<protein>
    <submittedName>
        <fullName evidence="2">Uncharacterized protein</fullName>
    </submittedName>
</protein>
<reference evidence="3" key="3">
    <citation type="journal article" date="2010" name="Genome Res.">
        <title>Population genomic sequencing of Coccidioides fungi reveals recent hybridization and transposon control.</title>
        <authorList>
            <person name="Neafsey D.E."/>
            <person name="Barker B.M."/>
            <person name="Sharpton T.J."/>
            <person name="Stajich J.E."/>
            <person name="Park D.J."/>
            <person name="Whiston E."/>
            <person name="Hung C.-Y."/>
            <person name="McMahan C."/>
            <person name="White J."/>
            <person name="Sykes S."/>
            <person name="Heiman D."/>
            <person name="Young S."/>
            <person name="Zeng Q."/>
            <person name="Abouelleil A."/>
            <person name="Aftuck L."/>
            <person name="Bessette D."/>
            <person name="Brown A."/>
            <person name="FitzGerald M."/>
            <person name="Lui A."/>
            <person name="Macdonald J.P."/>
            <person name="Priest M."/>
            <person name="Orbach M.J."/>
            <person name="Galgiani J.N."/>
            <person name="Kirkland T.N."/>
            <person name="Cole G.T."/>
            <person name="Birren B.W."/>
            <person name="Henn M.R."/>
            <person name="Taylor J.W."/>
            <person name="Rounsley S.D."/>
        </authorList>
    </citation>
    <scope>NUCLEOTIDE SEQUENCE [LARGE SCALE GENOMIC DNA]</scope>
    <source>
        <strain evidence="3">RMSCC 3488</strain>
    </source>
</reference>
<evidence type="ECO:0000313" key="3">
    <source>
        <dbReference type="Proteomes" id="UP000054567"/>
    </source>
</evidence>
<evidence type="ECO:0000313" key="2">
    <source>
        <dbReference type="EMBL" id="KMM71777.1"/>
    </source>
</evidence>
<evidence type="ECO:0000256" key="1">
    <source>
        <dbReference type="SAM" id="MobiDB-lite"/>
    </source>
</evidence>
<dbReference type="AlphaFoldDB" id="A0A0J6IIT0"/>
<gene>
    <name evidence="2" type="ORF">CPAG_08078</name>
</gene>
<dbReference type="Proteomes" id="UP000054567">
    <property type="component" value="Unassembled WGS sequence"/>
</dbReference>
<feature type="region of interest" description="Disordered" evidence="1">
    <location>
        <begin position="1"/>
        <end position="27"/>
    </location>
</feature>
<organism evidence="2 3">
    <name type="scientific">Coccidioides posadasii RMSCC 3488</name>
    <dbReference type="NCBI Taxonomy" id="454284"/>
    <lineage>
        <taxon>Eukaryota</taxon>
        <taxon>Fungi</taxon>
        <taxon>Dikarya</taxon>
        <taxon>Ascomycota</taxon>
        <taxon>Pezizomycotina</taxon>
        <taxon>Eurotiomycetes</taxon>
        <taxon>Eurotiomycetidae</taxon>
        <taxon>Onygenales</taxon>
        <taxon>Onygenaceae</taxon>
        <taxon>Coccidioides</taxon>
    </lineage>
</organism>
<sequence length="105" mass="11806">MYPADEDEASGGVVQGSKGCRPLTPRGARKMHDTLVTAPYARLRREKLKRYVFGCWVCVWKWNLGGTFCSIRLVTKNTVSVERLAVPTTHPERLPQLFLFAIVGV</sequence>
<dbReference type="VEuPathDB" id="FungiDB:CPAG_08078"/>
<proteinExistence type="predicted"/>
<reference evidence="2 3" key="1">
    <citation type="submission" date="2007-06" db="EMBL/GenBank/DDBJ databases">
        <title>The Genome Sequence of Coccidioides posadasii RMSCC_3488.</title>
        <authorList>
            <consortium name="Coccidioides Genome Resources Consortium"/>
            <consortium name="The Broad Institute Genome Sequencing Platform"/>
            <person name="Henn M.R."/>
            <person name="Sykes S."/>
            <person name="Young S."/>
            <person name="Jaffe D."/>
            <person name="Berlin A."/>
            <person name="Alvarez P."/>
            <person name="Butler J."/>
            <person name="Gnerre S."/>
            <person name="Grabherr M."/>
            <person name="Mauceli E."/>
            <person name="Brockman W."/>
            <person name="Kodira C."/>
            <person name="Alvarado L."/>
            <person name="Zeng Q."/>
            <person name="Crawford M."/>
            <person name="Antoine C."/>
            <person name="Devon K."/>
            <person name="Galgiani J."/>
            <person name="Orsborn K."/>
            <person name="Lewis M.L."/>
            <person name="Nusbaum C."/>
            <person name="Galagan J."/>
            <person name="Birren B."/>
        </authorList>
    </citation>
    <scope>NUCLEOTIDE SEQUENCE [LARGE SCALE GENOMIC DNA]</scope>
    <source>
        <strain evidence="2 3">RMSCC 3488</strain>
    </source>
</reference>